<dbReference type="Proteomes" id="UP000467700">
    <property type="component" value="Unassembled WGS sequence"/>
</dbReference>
<dbReference type="Pfam" id="PF00652">
    <property type="entry name" value="Ricin_B_lectin"/>
    <property type="match status" value="1"/>
</dbReference>
<dbReference type="OrthoDB" id="5577714at2759"/>
<dbReference type="InterPro" id="IPR035992">
    <property type="entry name" value="Ricin_B-like_lectins"/>
</dbReference>
<dbReference type="InterPro" id="IPR000772">
    <property type="entry name" value="Ricin_B_lectin"/>
</dbReference>
<evidence type="ECO:0000313" key="3">
    <source>
        <dbReference type="EMBL" id="CAA7268904.1"/>
    </source>
</evidence>
<protein>
    <recommendedName>
        <fullName evidence="2">Ricin B lectin domain-containing protein</fullName>
    </recommendedName>
</protein>
<dbReference type="CDD" id="cd00161">
    <property type="entry name" value="beta-trefoil_Ricin-like"/>
    <property type="match status" value="1"/>
</dbReference>
<evidence type="ECO:0000259" key="2">
    <source>
        <dbReference type="SMART" id="SM00458"/>
    </source>
</evidence>
<feature type="domain" description="Ricin B lectin" evidence="2">
    <location>
        <begin position="174"/>
        <end position="295"/>
    </location>
</feature>
<evidence type="ECO:0000313" key="4">
    <source>
        <dbReference type="Proteomes" id="UP000467700"/>
    </source>
</evidence>
<name>A0A8S0VZN2_CYCAE</name>
<dbReference type="Gene3D" id="2.80.10.50">
    <property type="match status" value="1"/>
</dbReference>
<dbReference type="SMART" id="SM00458">
    <property type="entry name" value="RICIN"/>
    <property type="match status" value="1"/>
</dbReference>
<organism evidence="3 4">
    <name type="scientific">Cyclocybe aegerita</name>
    <name type="common">Black poplar mushroom</name>
    <name type="synonym">Agrocybe aegerita</name>
    <dbReference type="NCBI Taxonomy" id="1973307"/>
    <lineage>
        <taxon>Eukaryota</taxon>
        <taxon>Fungi</taxon>
        <taxon>Dikarya</taxon>
        <taxon>Basidiomycota</taxon>
        <taxon>Agaricomycotina</taxon>
        <taxon>Agaricomycetes</taxon>
        <taxon>Agaricomycetidae</taxon>
        <taxon>Agaricales</taxon>
        <taxon>Agaricineae</taxon>
        <taxon>Bolbitiaceae</taxon>
        <taxon>Cyclocybe</taxon>
    </lineage>
</organism>
<dbReference type="PROSITE" id="PS50231">
    <property type="entry name" value="RICIN_B_LECTIN"/>
    <property type="match status" value="1"/>
</dbReference>
<proteinExistence type="predicted"/>
<feature type="chain" id="PRO_5035766638" description="Ricin B lectin domain-containing protein" evidence="1">
    <location>
        <begin position="17"/>
        <end position="331"/>
    </location>
</feature>
<accession>A0A8S0VZN2</accession>
<dbReference type="AlphaFoldDB" id="A0A8S0VZN2"/>
<feature type="signal peptide" evidence="1">
    <location>
        <begin position="1"/>
        <end position="16"/>
    </location>
</feature>
<evidence type="ECO:0000256" key="1">
    <source>
        <dbReference type="SAM" id="SignalP"/>
    </source>
</evidence>
<dbReference type="SUPFAM" id="SSF50370">
    <property type="entry name" value="Ricin B-like lectins"/>
    <property type="match status" value="1"/>
</dbReference>
<gene>
    <name evidence="3" type="ORF">AAE3_LOCUS11105</name>
</gene>
<reference evidence="3 4" key="1">
    <citation type="submission" date="2020-01" db="EMBL/GenBank/DDBJ databases">
        <authorList>
            <person name="Gupta K D."/>
        </authorList>
    </citation>
    <scope>NUCLEOTIDE SEQUENCE [LARGE SCALE GENOMIC DNA]</scope>
</reference>
<comment type="caution">
    <text evidence="3">The sequence shown here is derived from an EMBL/GenBank/DDBJ whole genome shotgun (WGS) entry which is preliminary data.</text>
</comment>
<keyword evidence="1" id="KW-0732">Signal</keyword>
<dbReference type="EMBL" id="CACVBS010000071">
    <property type="protein sequence ID" value="CAA7268904.1"/>
    <property type="molecule type" value="Genomic_DNA"/>
</dbReference>
<keyword evidence="4" id="KW-1185">Reference proteome</keyword>
<sequence>MLSLLLALLLAVSLRASPLVSRQDTRQYTIHNQCPSAVNLYIAGNFEGSIPSRGDTTKSMSLGAGFFYTDANGGNPSGIGTSRAGFADDFYYMVVDPDHINVGLQITPRDRPSRMGFCQTIECGEAGCPLAFPQPPTRFPAPASTAPPPPYYRCPIANTTFDITFCPTGSFPNQGTMIHPNDNMDKCLDVRGANFANGTPVQIYDCNQTPAQRWFLNRGSTKVQLAGTNFCLDAGSTPGNGVGLKIWQCYDNLPAQQWYFTDDSRIALEGQDLLDMNRGPIVLTIDEAEYLLDQLPPPFADDDELVKKLRKRLQDLLSDLRNGAEGVVNKA</sequence>